<evidence type="ECO:0000256" key="4">
    <source>
        <dbReference type="ARBA" id="ARBA00023136"/>
    </source>
</evidence>
<feature type="transmembrane region" description="Helical" evidence="5">
    <location>
        <begin position="87"/>
        <end position="105"/>
    </location>
</feature>
<organism evidence="6 7">
    <name type="scientific">candidate division WWE3 bacterium GW2011_GWB1_44_4</name>
    <dbReference type="NCBI Taxonomy" id="1619116"/>
    <lineage>
        <taxon>Bacteria</taxon>
        <taxon>Katanobacteria</taxon>
    </lineage>
</organism>
<dbReference type="PATRIC" id="fig|1619116.3.peg.232"/>
<accession>A0A0G1JEE0</accession>
<comment type="subcellular location">
    <subcellularLocation>
        <location evidence="1">Membrane</location>
        <topology evidence="1">Multi-pass membrane protein</topology>
    </subcellularLocation>
</comment>
<evidence type="ECO:0000256" key="3">
    <source>
        <dbReference type="ARBA" id="ARBA00022989"/>
    </source>
</evidence>
<keyword evidence="2 5" id="KW-0812">Transmembrane</keyword>
<evidence type="ECO:0000256" key="5">
    <source>
        <dbReference type="SAM" id="Phobius"/>
    </source>
</evidence>
<dbReference type="InterPro" id="IPR019109">
    <property type="entry name" value="MamF_MmsF"/>
</dbReference>
<keyword evidence="3 5" id="KW-1133">Transmembrane helix</keyword>
<reference evidence="6 7" key="1">
    <citation type="journal article" date="2015" name="Nature">
        <title>rRNA introns, odd ribosomes, and small enigmatic genomes across a large radiation of phyla.</title>
        <authorList>
            <person name="Brown C.T."/>
            <person name="Hug L.A."/>
            <person name="Thomas B.C."/>
            <person name="Sharon I."/>
            <person name="Castelle C.J."/>
            <person name="Singh A."/>
            <person name="Wilkins M.J."/>
            <person name="Williams K.H."/>
            <person name="Banfield J.F."/>
        </authorList>
    </citation>
    <scope>NUCLEOTIDE SEQUENCE [LARGE SCALE GENOMIC DNA]</scope>
</reference>
<dbReference type="Proteomes" id="UP000034783">
    <property type="component" value="Unassembled WGS sequence"/>
</dbReference>
<feature type="transmembrane region" description="Helical" evidence="5">
    <location>
        <begin position="27"/>
        <end position="47"/>
    </location>
</feature>
<dbReference type="Pfam" id="PF09685">
    <property type="entry name" value="MamF_MmsF"/>
    <property type="match status" value="1"/>
</dbReference>
<evidence type="ECO:0000256" key="2">
    <source>
        <dbReference type="ARBA" id="ARBA00022692"/>
    </source>
</evidence>
<comment type="caution">
    <text evidence="6">The sequence shown here is derived from an EMBL/GenBank/DDBJ whole genome shotgun (WGS) entry which is preliminary data.</text>
</comment>
<evidence type="ECO:0000256" key="1">
    <source>
        <dbReference type="ARBA" id="ARBA00004141"/>
    </source>
</evidence>
<evidence type="ECO:0000313" key="6">
    <source>
        <dbReference type="EMBL" id="KKT69665.1"/>
    </source>
</evidence>
<gene>
    <name evidence="6" type="ORF">UW65_C0016G0004</name>
</gene>
<dbReference type="AlphaFoldDB" id="A0A0G1JEE0"/>
<name>A0A0G1JEE0_UNCKA</name>
<protein>
    <recommendedName>
        <fullName evidence="8">DUF4870 domain-containing protein</fullName>
    </recommendedName>
</protein>
<evidence type="ECO:0008006" key="8">
    <source>
        <dbReference type="Google" id="ProtNLM"/>
    </source>
</evidence>
<keyword evidence="4 5" id="KW-0472">Membrane</keyword>
<dbReference type="EMBL" id="LCJD01000016">
    <property type="protein sequence ID" value="KKT69665.1"/>
    <property type="molecule type" value="Genomic_DNA"/>
</dbReference>
<proteinExistence type="predicted"/>
<sequence>MEQTTQPNTSQQPAAASVSMDDKTLAIFAHVGVLLSGFIVPLIIWLIQKDKNTASSREALEALNFGITLVLAWIVAGVLSLVLIGFLLYPVLFVAQILFPILGAVSASNGKPYTYPVSLRLIK</sequence>
<evidence type="ECO:0000313" key="7">
    <source>
        <dbReference type="Proteomes" id="UP000034783"/>
    </source>
</evidence>
<feature type="transmembrane region" description="Helical" evidence="5">
    <location>
        <begin position="59"/>
        <end position="81"/>
    </location>
</feature>